<feature type="binding site" evidence="4">
    <location>
        <position position="163"/>
    </location>
    <ligand>
        <name>Zn(2+)</name>
        <dbReference type="ChEBI" id="CHEBI:29105"/>
    </ligand>
</feature>
<dbReference type="Gene3D" id="3.40.50.1220">
    <property type="entry name" value="TPP-binding domain"/>
    <property type="match status" value="1"/>
</dbReference>
<keyword evidence="4" id="KW-0862">Zinc</keyword>
<dbReference type="PANTHER" id="PTHR11085">
    <property type="entry name" value="NAD-DEPENDENT PROTEIN DEACYLASE SIRTUIN-5, MITOCHONDRIAL-RELATED"/>
    <property type="match status" value="1"/>
</dbReference>
<evidence type="ECO:0000259" key="5">
    <source>
        <dbReference type="PROSITE" id="PS50305"/>
    </source>
</evidence>
<dbReference type="InterPro" id="IPR026590">
    <property type="entry name" value="Ssirtuin_cat_dom"/>
</dbReference>
<evidence type="ECO:0000313" key="7">
    <source>
        <dbReference type="Proteomes" id="UP001594351"/>
    </source>
</evidence>
<feature type="binding site" evidence="4">
    <location>
        <position position="138"/>
    </location>
    <ligand>
        <name>Zn(2+)</name>
        <dbReference type="ChEBI" id="CHEBI:29105"/>
    </ligand>
</feature>
<keyword evidence="7" id="KW-1185">Reference proteome</keyword>
<protein>
    <recommendedName>
        <fullName evidence="1">protein acetyllysine N-acetyltransferase</fullName>
        <ecNumber evidence="1">2.3.1.286</ecNumber>
    </recommendedName>
</protein>
<dbReference type="EC" id="2.3.1.286" evidence="1"/>
<reference evidence="6 7" key="1">
    <citation type="submission" date="2024-09" db="EMBL/GenBank/DDBJ databases">
        <title>Laminarin stimulates single cell rates of sulfate reduction while oxygen inhibits transcriptomic activity in coastal marine sediment.</title>
        <authorList>
            <person name="Lindsay M."/>
            <person name="Orcutt B."/>
            <person name="Emerson D."/>
            <person name="Stepanauskas R."/>
            <person name="D'Angelo T."/>
        </authorList>
    </citation>
    <scope>NUCLEOTIDE SEQUENCE [LARGE SCALE GENOMIC DNA]</scope>
    <source>
        <strain evidence="6">SAG AM-311-K15</strain>
    </source>
</reference>
<dbReference type="PROSITE" id="PS50305">
    <property type="entry name" value="SIRTUIN"/>
    <property type="match status" value="1"/>
</dbReference>
<dbReference type="InterPro" id="IPR003000">
    <property type="entry name" value="Sirtuin"/>
</dbReference>
<dbReference type="SUPFAM" id="SSF52467">
    <property type="entry name" value="DHS-like NAD/FAD-binding domain"/>
    <property type="match status" value="1"/>
</dbReference>
<feature type="binding site" evidence="4">
    <location>
        <position position="141"/>
    </location>
    <ligand>
        <name>Zn(2+)</name>
        <dbReference type="ChEBI" id="CHEBI:29105"/>
    </ligand>
</feature>
<dbReference type="NCBIfam" id="NF001753">
    <property type="entry name" value="PRK00481.1-3"/>
    <property type="match status" value="1"/>
</dbReference>
<dbReference type="EMBL" id="JBHPBY010000097">
    <property type="protein sequence ID" value="MFC1850407.1"/>
    <property type="molecule type" value="Genomic_DNA"/>
</dbReference>
<organism evidence="6 7">
    <name type="scientific">candidate division CSSED10-310 bacterium</name>
    <dbReference type="NCBI Taxonomy" id="2855610"/>
    <lineage>
        <taxon>Bacteria</taxon>
        <taxon>Bacteria division CSSED10-310</taxon>
    </lineage>
</organism>
<feature type="binding site" evidence="4">
    <location>
        <position position="166"/>
    </location>
    <ligand>
        <name>Zn(2+)</name>
        <dbReference type="ChEBI" id="CHEBI:29105"/>
    </ligand>
</feature>
<dbReference type="Proteomes" id="UP001594351">
    <property type="component" value="Unassembled WGS sequence"/>
</dbReference>
<keyword evidence="2" id="KW-0808">Transferase</keyword>
<evidence type="ECO:0000313" key="6">
    <source>
        <dbReference type="EMBL" id="MFC1850407.1"/>
    </source>
</evidence>
<dbReference type="InterPro" id="IPR029035">
    <property type="entry name" value="DHS-like_NAD/FAD-binding_dom"/>
</dbReference>
<evidence type="ECO:0000256" key="1">
    <source>
        <dbReference type="ARBA" id="ARBA00012928"/>
    </source>
</evidence>
<keyword evidence="4" id="KW-0479">Metal-binding</keyword>
<comment type="caution">
    <text evidence="6">The sequence shown here is derived from an EMBL/GenBank/DDBJ whole genome shotgun (WGS) entry which is preliminary data.</text>
</comment>
<evidence type="ECO:0000256" key="4">
    <source>
        <dbReference type="PROSITE-ProRule" id="PRU00236"/>
    </source>
</evidence>
<dbReference type="InterPro" id="IPR050134">
    <property type="entry name" value="NAD-dep_sirtuin_deacylases"/>
</dbReference>
<dbReference type="PANTHER" id="PTHR11085:SF4">
    <property type="entry name" value="NAD-DEPENDENT PROTEIN DEACYLASE"/>
    <property type="match status" value="1"/>
</dbReference>
<dbReference type="Pfam" id="PF02146">
    <property type="entry name" value="SIR2"/>
    <property type="match status" value="1"/>
</dbReference>
<evidence type="ECO:0000256" key="2">
    <source>
        <dbReference type="ARBA" id="ARBA00022679"/>
    </source>
</evidence>
<dbReference type="InterPro" id="IPR026591">
    <property type="entry name" value="Sirtuin_cat_small_dom_sf"/>
</dbReference>
<dbReference type="Gene3D" id="3.30.1600.10">
    <property type="entry name" value="SIR2/SIRT2 'Small Domain"/>
    <property type="match status" value="1"/>
</dbReference>
<name>A0ABV6YW13_UNCC1</name>
<feature type="active site" description="Proton acceptor" evidence="4">
    <location>
        <position position="130"/>
    </location>
</feature>
<accession>A0ABV6YW13</accession>
<proteinExistence type="predicted"/>
<feature type="domain" description="Deacetylase sirtuin-type" evidence="5">
    <location>
        <begin position="9"/>
        <end position="259"/>
    </location>
</feature>
<evidence type="ECO:0000256" key="3">
    <source>
        <dbReference type="ARBA" id="ARBA00023027"/>
    </source>
</evidence>
<keyword evidence="3" id="KW-0520">NAD</keyword>
<dbReference type="CDD" id="cd01407">
    <property type="entry name" value="SIR2-fam"/>
    <property type="match status" value="1"/>
</dbReference>
<sequence>MLWRKKDQGQSESDQVKEIVKLIEKADKVVAFTGAGVSTGSGIPDFRSPSSGLWTRYDPNMFTADYFRANPAKFYEMGINILPSVLDAKPNVTHNLLAKLEQLNLIAGIITQNIDGLHQRAGSKTVFELHGNLRQARCLECGQYTEMEKVRQKLLQKQNPPLCEKCQGILKIDAVLFGDPMPPDFMEAVRYSQDVDLFLVLGSSLTVYPANLIPERAGQGLAKMVIINKDSTLYDRQADIVINNDLLEISQQIMAVIPE</sequence>
<gene>
    <name evidence="6" type="ORF">ACFL27_09475</name>
</gene>